<dbReference type="Pfam" id="PF01619">
    <property type="entry name" value="Pro_dh"/>
    <property type="match status" value="1"/>
</dbReference>
<dbReference type="EC" id="1.5.5.2" evidence="2 5"/>
<dbReference type="PANTHER" id="PTHR13914:SF0">
    <property type="entry name" value="PROLINE DEHYDROGENASE 1, MITOCHONDRIAL"/>
    <property type="match status" value="1"/>
</dbReference>
<dbReference type="GO" id="GO:0071949">
    <property type="term" value="F:FAD binding"/>
    <property type="evidence" value="ECO:0007669"/>
    <property type="project" value="TreeGrafter"/>
</dbReference>
<dbReference type="GO" id="GO:0010133">
    <property type="term" value="P:L-proline catabolic process to L-glutamate"/>
    <property type="evidence" value="ECO:0007669"/>
    <property type="project" value="TreeGrafter"/>
</dbReference>
<dbReference type="InterPro" id="IPR002872">
    <property type="entry name" value="Proline_DH_dom"/>
</dbReference>
<evidence type="ECO:0000313" key="8">
    <source>
        <dbReference type="Proteomes" id="UP001152533"/>
    </source>
</evidence>
<comment type="cofactor">
    <cofactor evidence="5">
        <name>FAD</name>
        <dbReference type="ChEBI" id="CHEBI:57692"/>
    </cofactor>
</comment>
<organism evidence="7 8">
    <name type="scientific">Colletotrichum noveboracense</name>
    <dbReference type="NCBI Taxonomy" id="2664923"/>
    <lineage>
        <taxon>Eukaryota</taxon>
        <taxon>Fungi</taxon>
        <taxon>Dikarya</taxon>
        <taxon>Ascomycota</taxon>
        <taxon>Pezizomycotina</taxon>
        <taxon>Sordariomycetes</taxon>
        <taxon>Hypocreomycetidae</taxon>
        <taxon>Glomerellales</taxon>
        <taxon>Glomerellaceae</taxon>
        <taxon>Colletotrichum</taxon>
        <taxon>Colletotrichum gloeosporioides species complex</taxon>
    </lineage>
</organism>
<keyword evidence="5" id="KW-0274">FAD</keyword>
<dbReference type="SUPFAM" id="SSF51730">
    <property type="entry name" value="FAD-linked oxidoreductase"/>
    <property type="match status" value="1"/>
</dbReference>
<keyword evidence="8" id="KW-1185">Reference proteome</keyword>
<protein>
    <recommendedName>
        <fullName evidence="2 5">Proline dehydrogenase</fullName>
        <ecNumber evidence="2 5">1.5.5.2</ecNumber>
    </recommendedName>
</protein>
<name>A0A9W4W4S3_9PEZI</name>
<dbReference type="Gene3D" id="3.20.20.220">
    <property type="match status" value="1"/>
</dbReference>
<evidence type="ECO:0000256" key="4">
    <source>
        <dbReference type="ARBA" id="ARBA00023062"/>
    </source>
</evidence>
<keyword evidence="3 5" id="KW-0560">Oxidoreductase</keyword>
<comment type="similarity">
    <text evidence="1 5">Belongs to the proline oxidase family.</text>
</comment>
<keyword evidence="4 5" id="KW-0642">Proline metabolism</keyword>
<gene>
    <name evidence="7" type="ORF">CGXH109_LOCUS17620</name>
</gene>
<dbReference type="InterPro" id="IPR015659">
    <property type="entry name" value="Proline_oxidase"/>
</dbReference>
<reference evidence="7" key="1">
    <citation type="submission" date="2022-08" db="EMBL/GenBank/DDBJ databases">
        <authorList>
            <person name="Giroux E."/>
            <person name="Giroux E."/>
        </authorList>
    </citation>
    <scope>NUCLEOTIDE SEQUENCE</scope>
    <source>
        <strain evidence="7">H1091258</strain>
    </source>
</reference>
<accession>A0A9W4W4S3</accession>
<dbReference type="AlphaFoldDB" id="A0A9W4W4S3"/>
<sequence>MFRLPASHLWATGSAFRHFTLNAHRAAYTPLRIHVRHASQSSKAPAVLPPHSKLPLKVLLRSLLVSTISSNSFLLTPALGVLKFLNDSPRFWVFNVEKNPLLHGLMKNTMYNHFCAGENEAEVTSTISEIKRMGFRGAILTYAREIVVDNRTEEEVGKGLVESKKEIEVEKDSSIEAWREEVLTTVEMVGKGDILALKVTFKLTGAGPAVSETLSSGKPLPKQMAEALAEVCSRAVERKARIFVDAEQIKVQPGIDAVALDLMRQFNTNGRGAVVYNTYQAYLKDTPDVLAKHMEISNNDNSVLGVKLVRGAYISSEPRQLINDTKEDTDDSYNSVASGLLSQRYRDFGKGGGAKFPELELFLATHNKQSVLAANELQQSRVEMGQPLTKIQYGQFLGMADEVSFGLLQLADITVKEKGAKGMAPMEVYKCLSWGSLGDCLSYLLRRAVENRDAVSRTKSEFKALKTEVWRRLKSTVSS</sequence>
<proteinExistence type="inferred from homology"/>
<comment type="catalytic activity">
    <reaction evidence="5">
        <text>L-proline + a quinone = (S)-1-pyrroline-5-carboxylate + a quinol + H(+)</text>
        <dbReference type="Rhea" id="RHEA:23784"/>
        <dbReference type="ChEBI" id="CHEBI:15378"/>
        <dbReference type="ChEBI" id="CHEBI:17388"/>
        <dbReference type="ChEBI" id="CHEBI:24646"/>
        <dbReference type="ChEBI" id="CHEBI:60039"/>
        <dbReference type="ChEBI" id="CHEBI:132124"/>
        <dbReference type="EC" id="1.5.5.2"/>
    </reaction>
</comment>
<feature type="domain" description="Proline dehydrogenase" evidence="6">
    <location>
        <begin position="125"/>
        <end position="459"/>
    </location>
</feature>
<keyword evidence="5" id="KW-0285">Flavoprotein</keyword>
<dbReference type="InterPro" id="IPR029041">
    <property type="entry name" value="FAD-linked_oxidoreductase-like"/>
</dbReference>
<evidence type="ECO:0000256" key="3">
    <source>
        <dbReference type="ARBA" id="ARBA00023002"/>
    </source>
</evidence>
<dbReference type="GO" id="GO:0005739">
    <property type="term" value="C:mitochondrion"/>
    <property type="evidence" value="ECO:0007669"/>
    <property type="project" value="TreeGrafter"/>
</dbReference>
<evidence type="ECO:0000256" key="2">
    <source>
        <dbReference type="ARBA" id="ARBA00012695"/>
    </source>
</evidence>
<comment type="function">
    <text evidence="5">Converts proline to delta-1-pyrroline-5-carboxylate.</text>
</comment>
<dbReference type="Proteomes" id="UP001152533">
    <property type="component" value="Unassembled WGS sequence"/>
</dbReference>
<evidence type="ECO:0000256" key="5">
    <source>
        <dbReference type="RuleBase" id="RU364054"/>
    </source>
</evidence>
<dbReference type="EMBL" id="CAMGZC010000070">
    <property type="protein sequence ID" value="CAI0642702.1"/>
    <property type="molecule type" value="Genomic_DNA"/>
</dbReference>
<comment type="caution">
    <text evidence="7">The sequence shown here is derived from an EMBL/GenBank/DDBJ whole genome shotgun (WGS) entry which is preliminary data.</text>
</comment>
<evidence type="ECO:0000313" key="7">
    <source>
        <dbReference type="EMBL" id="CAI0642702.1"/>
    </source>
</evidence>
<evidence type="ECO:0000256" key="1">
    <source>
        <dbReference type="ARBA" id="ARBA00005869"/>
    </source>
</evidence>
<dbReference type="PANTHER" id="PTHR13914">
    <property type="entry name" value="PROLINE OXIDASE"/>
    <property type="match status" value="1"/>
</dbReference>
<dbReference type="GO" id="GO:0004657">
    <property type="term" value="F:proline dehydrogenase activity"/>
    <property type="evidence" value="ECO:0007669"/>
    <property type="project" value="UniProtKB-EC"/>
</dbReference>
<evidence type="ECO:0000259" key="6">
    <source>
        <dbReference type="Pfam" id="PF01619"/>
    </source>
</evidence>